<keyword evidence="2" id="KW-1185">Reference proteome</keyword>
<sequence length="116" mass="12909">MTDAYGEEIMRAGSVLAKNSAANLGAWRMDLEGEERDDLPVPREERGTHAKAFRLSQEAYQTRLVFPDRTRATEKPLGFGTHGDSWKARLEGGKTIAYGRDRSIGGAREDNLSGRR</sequence>
<gene>
    <name evidence="1" type="primary">Necator_chrI.g2107</name>
    <name evidence="1" type="ORF">RB195_005980</name>
</gene>
<dbReference type="EMBL" id="JAVFWL010000001">
    <property type="protein sequence ID" value="KAK6728661.1"/>
    <property type="molecule type" value="Genomic_DNA"/>
</dbReference>
<reference evidence="1 2" key="1">
    <citation type="submission" date="2023-08" db="EMBL/GenBank/DDBJ databases">
        <title>A Necator americanus chromosomal reference genome.</title>
        <authorList>
            <person name="Ilik V."/>
            <person name="Petrzelkova K.J."/>
            <person name="Pardy F."/>
            <person name="Fuh T."/>
            <person name="Niatou-Singa F.S."/>
            <person name="Gouil Q."/>
            <person name="Baker L."/>
            <person name="Ritchie M.E."/>
            <person name="Jex A.R."/>
            <person name="Gazzola D."/>
            <person name="Li H."/>
            <person name="Toshio Fujiwara R."/>
            <person name="Zhan B."/>
            <person name="Aroian R.V."/>
            <person name="Pafco B."/>
            <person name="Schwarz E.M."/>
        </authorList>
    </citation>
    <scope>NUCLEOTIDE SEQUENCE [LARGE SCALE GENOMIC DNA]</scope>
    <source>
        <strain evidence="1 2">Aroian</strain>
        <tissue evidence="1">Whole animal</tissue>
    </source>
</reference>
<name>A0ABR1BQG0_NECAM</name>
<evidence type="ECO:0000313" key="1">
    <source>
        <dbReference type="EMBL" id="KAK6728661.1"/>
    </source>
</evidence>
<accession>A0ABR1BQG0</accession>
<organism evidence="1 2">
    <name type="scientific">Necator americanus</name>
    <name type="common">Human hookworm</name>
    <dbReference type="NCBI Taxonomy" id="51031"/>
    <lineage>
        <taxon>Eukaryota</taxon>
        <taxon>Metazoa</taxon>
        <taxon>Ecdysozoa</taxon>
        <taxon>Nematoda</taxon>
        <taxon>Chromadorea</taxon>
        <taxon>Rhabditida</taxon>
        <taxon>Rhabditina</taxon>
        <taxon>Rhabditomorpha</taxon>
        <taxon>Strongyloidea</taxon>
        <taxon>Ancylostomatidae</taxon>
        <taxon>Bunostominae</taxon>
        <taxon>Necator</taxon>
    </lineage>
</organism>
<dbReference type="Proteomes" id="UP001303046">
    <property type="component" value="Unassembled WGS sequence"/>
</dbReference>
<evidence type="ECO:0000313" key="2">
    <source>
        <dbReference type="Proteomes" id="UP001303046"/>
    </source>
</evidence>
<protein>
    <submittedName>
        <fullName evidence="1">Uncharacterized protein</fullName>
    </submittedName>
</protein>
<proteinExistence type="predicted"/>
<comment type="caution">
    <text evidence="1">The sequence shown here is derived from an EMBL/GenBank/DDBJ whole genome shotgun (WGS) entry which is preliminary data.</text>
</comment>